<dbReference type="Proteomes" id="UP000076632">
    <property type="component" value="Unassembled WGS sequence"/>
</dbReference>
<gene>
    <name evidence="6" type="ORF">L228DRAFT_268916</name>
</gene>
<dbReference type="CDD" id="cd12148">
    <property type="entry name" value="fungal_TF_MHR"/>
    <property type="match status" value="1"/>
</dbReference>
<reference evidence="6 7" key="1">
    <citation type="journal article" date="2016" name="Fungal Biol.">
        <title>The genome of Xylona heveae provides a window into fungal endophytism.</title>
        <authorList>
            <person name="Gazis R."/>
            <person name="Kuo A."/>
            <person name="Riley R."/>
            <person name="LaButti K."/>
            <person name="Lipzen A."/>
            <person name="Lin J."/>
            <person name="Amirebrahimi M."/>
            <person name="Hesse C.N."/>
            <person name="Spatafora J.W."/>
            <person name="Henrissat B."/>
            <person name="Hainaut M."/>
            <person name="Grigoriev I.V."/>
            <person name="Hibbett D.S."/>
        </authorList>
    </citation>
    <scope>NUCLEOTIDE SEQUENCE [LARGE SCALE GENOMIC DNA]</scope>
    <source>
        <strain evidence="6 7">TC161</strain>
    </source>
</reference>
<dbReference type="GO" id="GO:0006351">
    <property type="term" value="P:DNA-templated transcription"/>
    <property type="evidence" value="ECO:0007669"/>
    <property type="project" value="InterPro"/>
</dbReference>
<dbReference type="Pfam" id="PF00172">
    <property type="entry name" value="Zn_clus"/>
    <property type="match status" value="1"/>
</dbReference>
<feature type="domain" description="Zn(2)-C6 fungal-type" evidence="5">
    <location>
        <begin position="40"/>
        <end position="71"/>
    </location>
</feature>
<dbReference type="FunCoup" id="A0A165GQ07">
    <property type="interactions" value="1204"/>
</dbReference>
<organism evidence="6 7">
    <name type="scientific">Xylona heveae (strain CBS 132557 / TC161)</name>
    <dbReference type="NCBI Taxonomy" id="1328760"/>
    <lineage>
        <taxon>Eukaryota</taxon>
        <taxon>Fungi</taxon>
        <taxon>Dikarya</taxon>
        <taxon>Ascomycota</taxon>
        <taxon>Pezizomycotina</taxon>
        <taxon>Xylonomycetes</taxon>
        <taxon>Xylonales</taxon>
        <taxon>Xylonaceae</taxon>
        <taxon>Xylona</taxon>
    </lineage>
</organism>
<feature type="compositionally biased region" description="Polar residues" evidence="4">
    <location>
        <begin position="120"/>
        <end position="133"/>
    </location>
</feature>
<evidence type="ECO:0000256" key="3">
    <source>
        <dbReference type="ARBA" id="ARBA00023242"/>
    </source>
</evidence>
<protein>
    <recommendedName>
        <fullName evidence="5">Zn(2)-C6 fungal-type domain-containing protein</fullName>
    </recommendedName>
</protein>
<dbReference type="GO" id="GO:0000981">
    <property type="term" value="F:DNA-binding transcription factor activity, RNA polymerase II-specific"/>
    <property type="evidence" value="ECO:0007669"/>
    <property type="project" value="InterPro"/>
</dbReference>
<dbReference type="RefSeq" id="XP_018188008.1">
    <property type="nucleotide sequence ID" value="XM_018335212.1"/>
</dbReference>
<dbReference type="InterPro" id="IPR001138">
    <property type="entry name" value="Zn2Cys6_DnaBD"/>
</dbReference>
<dbReference type="GO" id="GO:0008270">
    <property type="term" value="F:zinc ion binding"/>
    <property type="evidence" value="ECO:0007669"/>
    <property type="project" value="InterPro"/>
</dbReference>
<sequence>MASSGALSSFEQVHDQSNIPATIPEQSKKKRPQQPRQHLSCTKCRERKVKCDRMQPCSACCARGQPKECHFTAGSSAEYAPIQQSYELRKLRAENIRLKQEIRALQGIESDGDDCDSRPKTTTVMNEPSSASKRPQALRQKRFKDEGSANNLYFGTPGLANIISEFATLRLGQQTASISHAVPRGVNIFAFQDAPSYPFPSLWPASAGVSVLLNCLPARDELMSQIESFQNRAQSCSFPHVPDKIMPKEIDRFLADADANAFKNPDMLALIFAALAQGLQNGVYDRCGGKWVEGAMEADMRKGDVYVAASMEALRLSSFMNRPTLFGIQTLIMIGPYLTNAGKFLDAWALFGVTIRLAQSVGLHRHHKYLDPTPPLRECTVRQSLWWWMLHMDQQYSMTLGRPLGISGIGDCPPLEPLTTDIRVHRISQYVNHFTILARQILSSDRLSNPKIDEFSEKLLVLLETLPEVLQFDETWLDESRQIPEWPFNAMAAVFYAKTHNFLLLLNRQRQENSVQSSQANELGCGGLQEPGRGRARVLSSARALLDAFEFFNARVRPAMVCWTMGQQAFNAAMILLLSMLETGDVSDMWLVNRTYLAFFEMQQKGIHRLAGVAVERLASLMLKFCASDVQQSHDIVEGVMGGTGMLLLEDPGLQGFVGENFASPWFEMADMDVVAPGIGSPAWAARLATHVSGDDDI</sequence>
<dbReference type="OrthoDB" id="1747771at2759"/>
<keyword evidence="2" id="KW-0479">Metal-binding</keyword>
<dbReference type="PANTHER" id="PTHR31001:SF88">
    <property type="entry name" value="TRANSCRIPTION FACTOR PDR3"/>
    <property type="match status" value="1"/>
</dbReference>
<dbReference type="Pfam" id="PF04082">
    <property type="entry name" value="Fungal_trans"/>
    <property type="match status" value="1"/>
</dbReference>
<dbReference type="GeneID" id="28900349"/>
<feature type="compositionally biased region" description="Polar residues" evidence="4">
    <location>
        <begin position="1"/>
        <end position="20"/>
    </location>
</feature>
<dbReference type="GO" id="GO:0003677">
    <property type="term" value="F:DNA binding"/>
    <property type="evidence" value="ECO:0007669"/>
    <property type="project" value="InterPro"/>
</dbReference>
<dbReference type="SMART" id="SM00066">
    <property type="entry name" value="GAL4"/>
    <property type="match status" value="1"/>
</dbReference>
<dbReference type="Gene3D" id="4.10.240.10">
    <property type="entry name" value="Zn(2)-C6 fungal-type DNA-binding domain"/>
    <property type="match status" value="1"/>
</dbReference>
<keyword evidence="3" id="KW-0539">Nucleus</keyword>
<dbReference type="CDD" id="cd00067">
    <property type="entry name" value="GAL4"/>
    <property type="match status" value="1"/>
</dbReference>
<dbReference type="InterPro" id="IPR036864">
    <property type="entry name" value="Zn2-C6_fun-type_DNA-bd_sf"/>
</dbReference>
<dbReference type="OMA" id="MGNTGMF"/>
<evidence type="ECO:0000313" key="6">
    <source>
        <dbReference type="EMBL" id="KZF22453.1"/>
    </source>
</evidence>
<dbReference type="GO" id="GO:0005634">
    <property type="term" value="C:nucleus"/>
    <property type="evidence" value="ECO:0007669"/>
    <property type="project" value="UniProtKB-SubCell"/>
</dbReference>
<comment type="subcellular location">
    <subcellularLocation>
        <location evidence="1">Nucleus</location>
    </subcellularLocation>
</comment>
<evidence type="ECO:0000259" key="5">
    <source>
        <dbReference type="PROSITE" id="PS50048"/>
    </source>
</evidence>
<evidence type="ECO:0000313" key="7">
    <source>
        <dbReference type="Proteomes" id="UP000076632"/>
    </source>
</evidence>
<dbReference type="PROSITE" id="PS00463">
    <property type="entry name" value="ZN2_CY6_FUNGAL_1"/>
    <property type="match status" value="1"/>
</dbReference>
<feature type="region of interest" description="Disordered" evidence="4">
    <location>
        <begin position="1"/>
        <end position="39"/>
    </location>
</feature>
<accession>A0A165GQ07</accession>
<proteinExistence type="predicted"/>
<dbReference type="AlphaFoldDB" id="A0A165GQ07"/>
<dbReference type="InterPro" id="IPR050613">
    <property type="entry name" value="Sec_Metabolite_Reg"/>
</dbReference>
<keyword evidence="7" id="KW-1185">Reference proteome</keyword>
<dbReference type="PANTHER" id="PTHR31001">
    <property type="entry name" value="UNCHARACTERIZED TRANSCRIPTIONAL REGULATORY PROTEIN"/>
    <property type="match status" value="1"/>
</dbReference>
<dbReference type="InParanoid" id="A0A165GQ07"/>
<name>A0A165GQ07_XYLHT</name>
<dbReference type="PROSITE" id="PS50048">
    <property type="entry name" value="ZN2_CY6_FUNGAL_2"/>
    <property type="match status" value="1"/>
</dbReference>
<evidence type="ECO:0000256" key="4">
    <source>
        <dbReference type="SAM" id="MobiDB-lite"/>
    </source>
</evidence>
<dbReference type="InterPro" id="IPR007219">
    <property type="entry name" value="XnlR_reg_dom"/>
</dbReference>
<dbReference type="STRING" id="1328760.A0A165GQ07"/>
<evidence type="ECO:0000256" key="1">
    <source>
        <dbReference type="ARBA" id="ARBA00004123"/>
    </source>
</evidence>
<dbReference type="EMBL" id="KV407459">
    <property type="protein sequence ID" value="KZF22453.1"/>
    <property type="molecule type" value="Genomic_DNA"/>
</dbReference>
<feature type="region of interest" description="Disordered" evidence="4">
    <location>
        <begin position="109"/>
        <end position="138"/>
    </location>
</feature>
<dbReference type="SMART" id="SM00906">
    <property type="entry name" value="Fungal_trans"/>
    <property type="match status" value="1"/>
</dbReference>
<evidence type="ECO:0000256" key="2">
    <source>
        <dbReference type="ARBA" id="ARBA00022723"/>
    </source>
</evidence>
<dbReference type="SUPFAM" id="SSF57701">
    <property type="entry name" value="Zn2/Cys6 DNA-binding domain"/>
    <property type="match status" value="1"/>
</dbReference>